<protein>
    <submittedName>
        <fullName evidence="5">T9SS type A sorting domain-containing protein</fullName>
    </submittedName>
</protein>
<dbReference type="EMBL" id="JAVNWW010000001">
    <property type="protein sequence ID" value="MDU0807461.1"/>
    <property type="molecule type" value="Genomic_DNA"/>
</dbReference>
<evidence type="ECO:0000259" key="4">
    <source>
        <dbReference type="Pfam" id="PF19081"/>
    </source>
</evidence>
<proteinExistence type="predicted"/>
<evidence type="ECO:0000256" key="2">
    <source>
        <dbReference type="SAM" id="SignalP"/>
    </source>
</evidence>
<name>A0ABU3TNN5_9BACT</name>
<evidence type="ECO:0000313" key="6">
    <source>
        <dbReference type="Proteomes" id="UP001249959"/>
    </source>
</evidence>
<dbReference type="Pfam" id="PF19081">
    <property type="entry name" value="Ig_7"/>
    <property type="match status" value="1"/>
</dbReference>
<keyword evidence="2" id="KW-0732">Signal</keyword>
<dbReference type="InterPro" id="IPR026444">
    <property type="entry name" value="Secre_tail"/>
</dbReference>
<feature type="region of interest" description="Disordered" evidence="1">
    <location>
        <begin position="387"/>
        <end position="409"/>
    </location>
</feature>
<feature type="signal peptide" evidence="2">
    <location>
        <begin position="1"/>
        <end position="16"/>
    </location>
</feature>
<dbReference type="Pfam" id="PF18962">
    <property type="entry name" value="Por_Secre_tail"/>
    <property type="match status" value="1"/>
</dbReference>
<evidence type="ECO:0000313" key="5">
    <source>
        <dbReference type="EMBL" id="MDU0807461.1"/>
    </source>
</evidence>
<reference evidence="5 6" key="1">
    <citation type="submission" date="2023-09" db="EMBL/GenBank/DDBJ databases">
        <title>Aquirufa genomes.</title>
        <authorList>
            <person name="Pitt A."/>
        </authorList>
    </citation>
    <scope>NUCLEOTIDE SEQUENCE [LARGE SCALE GENOMIC DNA]</scope>
    <source>
        <strain evidence="5 6">LEOWEIH-7C</strain>
    </source>
</reference>
<accession>A0ABU3TNN5</accession>
<sequence>MKILLLLLLLHFLAYPQCPVITQQPQSQADCDGNSIRMIVVSDGTTFQWEKKRPQDANFANITGATQANYQIMPTGNTANPTGTQYRVKVGLGSCYVYSDPASIQLRKINSILNPAICERGNGILESIQTEGATHYQWLRSINGGPFVDMMDDNQFQGTLQNQLRITQSSANLDGQKFKIRIDFNVSANNDNEGSNQNLNQTLTCPRTSTEITLQIKTSPTPRHAANVYSGCLNQAFPVNATGCSPHTTQWYDEQQNPVGTGARLLVTFSDESPHTYFATCINAGCESLRSTGVQAQAFPKPNPPQNTGTLSEICPGRSITFKASGGTNNIWYLNASSTSPLSTATSYTIVANPANSLLTRYVSQKINGCESDRTAFNVQVLSSATCSPADSTNTPPPDVNPPSTDTTSQSFPHVQLSYQLHQNCESGTYALNIHGCHLATQILINRQATQLSNYFESYVPENTELHITCPESISDPLDILLPGLTPPEIPIQTNYQNFVCEGEKTSLSIQLPIGAHMVGWEYNGHIFDRANTINAELSAGNYQAIIQRNSCSYRSESIYIDVRPKPGMPSLITPSSDMCEGDSISIHTLETYPFCLWNGQENTQIFISKAIEVGKIQVYAQVSEDGICWSNPSKPLDLLINPTPARPQIRVENNGGFCRGDSILLELDKTGIGYKWSTHETNQFVYSHLPASYEAIWQDSMGCWSPPSEAVQTYYYPDEPQPHIHTLNRQFCQGQSVTVYATPAFEFRWSTHAKSDSIVVNTSDTIYLKTQNEYGCWSPPSLPLHIIARENPWMPLLKRSGMYFIQASNLEPISTYEWKLDGQRLSDTTAQIKIRQSGFFQVRAIKKYLLADASPVLCYSPYQVSSFGISEDDPGIRLYPNPNKGEQIQVEIQDDITDVHVALYSLQGKMLKQWQMVDTQDVRSLNLQQIPTGSYLLQFYAQQWAREKRIFIVSD</sequence>
<feature type="domain" description="Ig-like" evidence="4">
    <location>
        <begin position="302"/>
        <end position="381"/>
    </location>
</feature>
<dbReference type="InterPro" id="IPR044023">
    <property type="entry name" value="Ig_7"/>
</dbReference>
<feature type="domain" description="Secretion system C-terminal sorting" evidence="3">
    <location>
        <begin position="879"/>
        <end position="951"/>
    </location>
</feature>
<organism evidence="5 6">
    <name type="scientific">Aquirufa regiilacus</name>
    <dbReference type="NCBI Taxonomy" id="3024868"/>
    <lineage>
        <taxon>Bacteria</taxon>
        <taxon>Pseudomonadati</taxon>
        <taxon>Bacteroidota</taxon>
        <taxon>Cytophagia</taxon>
        <taxon>Cytophagales</taxon>
        <taxon>Flectobacillaceae</taxon>
        <taxon>Aquirufa</taxon>
    </lineage>
</organism>
<keyword evidence="6" id="KW-1185">Reference proteome</keyword>
<dbReference type="RefSeq" id="WP_315577382.1">
    <property type="nucleotide sequence ID" value="NZ_JARDXH010000007.1"/>
</dbReference>
<dbReference type="Proteomes" id="UP001249959">
    <property type="component" value="Unassembled WGS sequence"/>
</dbReference>
<dbReference type="NCBIfam" id="TIGR04183">
    <property type="entry name" value="Por_Secre_tail"/>
    <property type="match status" value="1"/>
</dbReference>
<feature type="chain" id="PRO_5046355687" evidence="2">
    <location>
        <begin position="17"/>
        <end position="956"/>
    </location>
</feature>
<evidence type="ECO:0000259" key="3">
    <source>
        <dbReference type="Pfam" id="PF18962"/>
    </source>
</evidence>
<comment type="caution">
    <text evidence="5">The sequence shown here is derived from an EMBL/GenBank/DDBJ whole genome shotgun (WGS) entry which is preliminary data.</text>
</comment>
<gene>
    <name evidence="5" type="ORF">PQG45_00270</name>
</gene>
<evidence type="ECO:0000256" key="1">
    <source>
        <dbReference type="SAM" id="MobiDB-lite"/>
    </source>
</evidence>